<gene>
    <name evidence="2" type="ORF">SAMN04515671_3545</name>
</gene>
<dbReference type="STRING" id="1090615.SAMN04515671_3545"/>
<dbReference type="EMBL" id="LT629710">
    <property type="protein sequence ID" value="SDP28270.1"/>
    <property type="molecule type" value="Genomic_DNA"/>
</dbReference>
<keyword evidence="3" id="KW-1185">Reference proteome</keyword>
<proteinExistence type="predicted"/>
<protein>
    <submittedName>
        <fullName evidence="2">Uncharacterized protein</fullName>
    </submittedName>
</protein>
<dbReference type="Proteomes" id="UP000198741">
    <property type="component" value="Chromosome I"/>
</dbReference>
<evidence type="ECO:0000313" key="3">
    <source>
        <dbReference type="Proteomes" id="UP000198741"/>
    </source>
</evidence>
<dbReference type="OrthoDB" id="4578793at2"/>
<accession>A0A1H0RFV6</accession>
<feature type="compositionally biased region" description="Polar residues" evidence="1">
    <location>
        <begin position="30"/>
        <end position="50"/>
    </location>
</feature>
<name>A0A1H0RFV6_9ACTN</name>
<reference evidence="2 3" key="1">
    <citation type="submission" date="2016-10" db="EMBL/GenBank/DDBJ databases">
        <authorList>
            <person name="de Groot N.N."/>
        </authorList>
    </citation>
    <scope>NUCLEOTIDE SEQUENCE [LARGE SCALE GENOMIC DNA]</scope>
    <source>
        <strain evidence="3">P4-7,KCTC 19426,CECT 7604</strain>
    </source>
</reference>
<feature type="region of interest" description="Disordered" evidence="1">
    <location>
        <begin position="1"/>
        <end position="63"/>
    </location>
</feature>
<dbReference type="RefSeq" id="WP_090478307.1">
    <property type="nucleotide sequence ID" value="NZ_LT629710.1"/>
</dbReference>
<organism evidence="2 3">
    <name type="scientific">Nakamurella panacisegetis</name>
    <dbReference type="NCBI Taxonomy" id="1090615"/>
    <lineage>
        <taxon>Bacteria</taxon>
        <taxon>Bacillati</taxon>
        <taxon>Actinomycetota</taxon>
        <taxon>Actinomycetes</taxon>
        <taxon>Nakamurellales</taxon>
        <taxon>Nakamurellaceae</taxon>
        <taxon>Nakamurella</taxon>
    </lineage>
</organism>
<sequence>MTSSQDFGTYPPAGQNPIAGAYATPPPSTYDLNPSHSRATSSSDEPSTTDVAKDQAANVAGSAGEAAQQVAGVAKEQVQQVTAEATRQAKHMLYQAQSELSDQAQVQQEKLADGLHAVGDQLKSMAQGSDQPGVATDLAHQAADKAHEIAGWLEGRKPGDVLNEVRSFARQRPGMFLAVALGAGLVAGRLARGLAADPDELGNSVGTAPKAPALPRQPGYVARPAVGGVQPSALSAGGAHSSPDGTDLYGTGAVPDWTGKSVEDLREGR</sequence>
<evidence type="ECO:0000256" key="1">
    <source>
        <dbReference type="SAM" id="MobiDB-lite"/>
    </source>
</evidence>
<dbReference type="AlphaFoldDB" id="A0A1H0RFV6"/>
<feature type="region of interest" description="Disordered" evidence="1">
    <location>
        <begin position="197"/>
        <end position="269"/>
    </location>
</feature>
<evidence type="ECO:0000313" key="2">
    <source>
        <dbReference type="EMBL" id="SDP28270.1"/>
    </source>
</evidence>